<dbReference type="OrthoDB" id="10252718at2759"/>
<dbReference type="InParanoid" id="A0A165FQX9"/>
<evidence type="ECO:0000313" key="2">
    <source>
        <dbReference type="Proteomes" id="UP000076842"/>
    </source>
</evidence>
<proteinExistence type="predicted"/>
<dbReference type="AlphaFoldDB" id="A0A165FQX9"/>
<dbReference type="Proteomes" id="UP000076842">
    <property type="component" value="Unassembled WGS sequence"/>
</dbReference>
<accession>A0A165FQX9</accession>
<dbReference type="STRING" id="1353952.A0A165FQX9"/>
<keyword evidence="2" id="KW-1185">Reference proteome</keyword>
<organism evidence="1 2">
    <name type="scientific">Calocera cornea HHB12733</name>
    <dbReference type="NCBI Taxonomy" id="1353952"/>
    <lineage>
        <taxon>Eukaryota</taxon>
        <taxon>Fungi</taxon>
        <taxon>Dikarya</taxon>
        <taxon>Basidiomycota</taxon>
        <taxon>Agaricomycotina</taxon>
        <taxon>Dacrymycetes</taxon>
        <taxon>Dacrymycetales</taxon>
        <taxon>Dacrymycetaceae</taxon>
        <taxon>Calocera</taxon>
    </lineage>
</organism>
<name>A0A165FQX9_9BASI</name>
<keyword evidence="1" id="KW-0830">Ubiquinone</keyword>
<dbReference type="EMBL" id="KV423968">
    <property type="protein sequence ID" value="KZT57084.1"/>
    <property type="molecule type" value="Genomic_DNA"/>
</dbReference>
<reference evidence="1 2" key="1">
    <citation type="journal article" date="2016" name="Mol. Biol. Evol.">
        <title>Comparative Genomics of Early-Diverging Mushroom-Forming Fungi Provides Insights into the Origins of Lignocellulose Decay Capabilities.</title>
        <authorList>
            <person name="Nagy L.G."/>
            <person name="Riley R."/>
            <person name="Tritt A."/>
            <person name="Adam C."/>
            <person name="Daum C."/>
            <person name="Floudas D."/>
            <person name="Sun H."/>
            <person name="Yadav J.S."/>
            <person name="Pangilinan J."/>
            <person name="Larsson K.H."/>
            <person name="Matsuura K."/>
            <person name="Barry K."/>
            <person name="Labutti K."/>
            <person name="Kuo R."/>
            <person name="Ohm R.A."/>
            <person name="Bhattacharya S.S."/>
            <person name="Shirouzu T."/>
            <person name="Yoshinaga Y."/>
            <person name="Martin F.M."/>
            <person name="Grigoriev I.V."/>
            <person name="Hibbett D.S."/>
        </authorList>
    </citation>
    <scope>NUCLEOTIDE SEQUENCE [LARGE SCALE GENOMIC DNA]</scope>
    <source>
        <strain evidence="1 2">HHB12733</strain>
    </source>
</reference>
<evidence type="ECO:0000313" key="1">
    <source>
        <dbReference type="EMBL" id="KZT57084.1"/>
    </source>
</evidence>
<gene>
    <name evidence="1" type="ORF">CALCODRAFT_483443</name>
</gene>
<sequence>MADRTITKEQMREIFLERERVIKEQFVKAAELTIVREELTKCQQTEGVNALSECQWLATKYLDMMKGNEYRVRGWKKIDTV</sequence>
<protein>
    <submittedName>
        <fullName evidence="1">Putative NADH-ubiquinone oxidoreductase 12 kDa subunit</fullName>
    </submittedName>
</protein>